<name>A0A1G8RZ69_9CLOT</name>
<evidence type="ECO:0000313" key="5">
    <source>
        <dbReference type="Proteomes" id="UP000183255"/>
    </source>
</evidence>
<sequence>MNREALDSAKEQFEKLITEELARIERMKTTEEHIDFTKLDTIRIGILPGDGIGPIITKEALRVLEFLLENEIHAGKIEIKLIEGMTIERRAALMQSLPDDVMEEVKRCHVLLKGPMVTPRTSDPWPNLVSPNSLLRRGLELYAAVRPIKIPEKGIDWTFFRENIEGEYIWGNKGIRVNEDLAIDFKIATKPGVQRIARAAFEFARKNGKKNITIITKANIVKLTDGSFIEGIREVGKEYPDIDIQERLVDAMSAKMMDPEFTKGCEIFILPNLYGDIVTDVAAEHQGGLGTASSSNLGDRYALFEAIHGTAPFLINNHRGQYADPSSVIRAAGMLVAHIGFKEKKLLLDEAFDICTLKERNVVITTDKDGATAEEFTTYLLETMKNLKEGAEK</sequence>
<organism evidence="4 5">
    <name type="scientific">Proteiniclasticum ruminis</name>
    <dbReference type="NCBI Taxonomy" id="398199"/>
    <lineage>
        <taxon>Bacteria</taxon>
        <taxon>Bacillati</taxon>
        <taxon>Bacillota</taxon>
        <taxon>Clostridia</taxon>
        <taxon>Eubacteriales</taxon>
        <taxon>Clostridiaceae</taxon>
        <taxon>Proteiniclasticum</taxon>
    </lineage>
</organism>
<dbReference type="RefSeq" id="WP_031577430.1">
    <property type="nucleotide sequence ID" value="NZ_FNDZ01000010.1"/>
</dbReference>
<dbReference type="InterPro" id="IPR024084">
    <property type="entry name" value="IsoPropMal-DH-like_dom"/>
</dbReference>
<gene>
    <name evidence="4" type="ORF">SAMN05421804_11018</name>
</gene>
<accession>A0A1G8RZ69</accession>
<proteinExistence type="inferred from homology"/>
<dbReference type="Gene3D" id="3.40.718.10">
    <property type="entry name" value="Isopropylmalate Dehydrogenase"/>
    <property type="match status" value="1"/>
</dbReference>
<reference evidence="4 5" key="1">
    <citation type="submission" date="2016-10" db="EMBL/GenBank/DDBJ databases">
        <authorList>
            <person name="de Groot N.N."/>
        </authorList>
    </citation>
    <scope>NUCLEOTIDE SEQUENCE [LARGE SCALE GENOMIC DNA]</scope>
    <source>
        <strain evidence="4 5">CGMCC 1.5058</strain>
    </source>
</reference>
<dbReference type="Proteomes" id="UP000183255">
    <property type="component" value="Unassembled WGS sequence"/>
</dbReference>
<feature type="domain" description="Isopropylmalate dehydrogenase-like" evidence="3">
    <location>
        <begin position="43"/>
        <end position="380"/>
    </location>
</feature>
<dbReference type="SMART" id="SM01329">
    <property type="entry name" value="Iso_dh"/>
    <property type="match status" value="1"/>
</dbReference>
<dbReference type="PANTHER" id="PTHR11835">
    <property type="entry name" value="DECARBOXYLATING DEHYDROGENASES-ISOCITRATE, ISOPROPYLMALATE, TARTRATE"/>
    <property type="match status" value="1"/>
</dbReference>
<evidence type="ECO:0000313" key="4">
    <source>
        <dbReference type="EMBL" id="SDJ22256.1"/>
    </source>
</evidence>
<dbReference type="GO" id="GO:0004449">
    <property type="term" value="F:isocitrate dehydrogenase (NAD+) activity"/>
    <property type="evidence" value="ECO:0007669"/>
    <property type="project" value="TreeGrafter"/>
</dbReference>
<comment type="similarity">
    <text evidence="1">Belongs to the isocitrate and isopropylmalate dehydrogenases family.</text>
</comment>
<dbReference type="AlphaFoldDB" id="A0A1G8RZ69"/>
<dbReference type="PANTHER" id="PTHR11835:SF34">
    <property type="entry name" value="ISOCITRATE DEHYDROGENASE [NAD] SUBUNIT ALPHA, MITOCHONDRIAL"/>
    <property type="match status" value="1"/>
</dbReference>
<evidence type="ECO:0000256" key="2">
    <source>
        <dbReference type="ARBA" id="ARBA00023002"/>
    </source>
</evidence>
<evidence type="ECO:0000259" key="3">
    <source>
        <dbReference type="SMART" id="SM01329"/>
    </source>
</evidence>
<evidence type="ECO:0000256" key="1">
    <source>
        <dbReference type="ARBA" id="ARBA00007769"/>
    </source>
</evidence>
<dbReference type="GO" id="GO:0006099">
    <property type="term" value="P:tricarboxylic acid cycle"/>
    <property type="evidence" value="ECO:0007669"/>
    <property type="project" value="TreeGrafter"/>
</dbReference>
<dbReference type="GO" id="GO:0006102">
    <property type="term" value="P:isocitrate metabolic process"/>
    <property type="evidence" value="ECO:0007669"/>
    <property type="project" value="TreeGrafter"/>
</dbReference>
<keyword evidence="2" id="KW-0560">Oxidoreductase</keyword>
<dbReference type="SUPFAM" id="SSF53659">
    <property type="entry name" value="Isocitrate/Isopropylmalate dehydrogenase-like"/>
    <property type="match status" value="1"/>
</dbReference>
<dbReference type="Pfam" id="PF00180">
    <property type="entry name" value="Iso_dh"/>
    <property type="match status" value="1"/>
</dbReference>
<protein>
    <submittedName>
        <fullName evidence="4">Isocitrate dehydrogenase (NAD+)</fullName>
    </submittedName>
</protein>
<dbReference type="EMBL" id="FNDZ01000010">
    <property type="protein sequence ID" value="SDJ22256.1"/>
    <property type="molecule type" value="Genomic_DNA"/>
</dbReference>